<dbReference type="SUPFAM" id="SSF51556">
    <property type="entry name" value="Metallo-dependent hydrolases"/>
    <property type="match status" value="1"/>
</dbReference>
<dbReference type="InterPro" id="IPR032466">
    <property type="entry name" value="Metal_Hydrolase"/>
</dbReference>
<dbReference type="EMBL" id="JAFEUZ010000010">
    <property type="protein sequence ID" value="KAG5485002.1"/>
    <property type="molecule type" value="Genomic_DNA"/>
</dbReference>
<keyword evidence="3" id="KW-0546">Nucleotide metabolism</keyword>
<dbReference type="GO" id="GO:0046103">
    <property type="term" value="P:inosine biosynthetic process"/>
    <property type="evidence" value="ECO:0007669"/>
    <property type="project" value="TreeGrafter"/>
</dbReference>
<dbReference type="AlphaFoldDB" id="A0A836KTF4"/>
<dbReference type="RefSeq" id="XP_067180674.1">
    <property type="nucleotide sequence ID" value="XM_067324470.1"/>
</dbReference>
<accession>A0A836KTF4</accession>
<dbReference type="GO" id="GO:0009117">
    <property type="term" value="P:nucleotide metabolic process"/>
    <property type="evidence" value="ECO:0007669"/>
    <property type="project" value="UniProtKB-KW"/>
</dbReference>
<comment type="caution">
    <text evidence="5">The sequence shown here is derived from an EMBL/GenBank/DDBJ whole genome shotgun (WGS) entry which is preliminary data.</text>
</comment>
<dbReference type="KEGG" id="lmat:92516982"/>
<evidence type="ECO:0000313" key="6">
    <source>
        <dbReference type="Proteomes" id="UP000673552"/>
    </source>
</evidence>
<sequence length="740" mass="80089">MDRLYHTTVEPVLLQERQQGSGGAAAAAEDLASTLHRVPKLDLHCHLNGSVSMPLLAHLERLLVHDGVPVSGLDEGDGGEKAGDAAAAHILFFNSLEKRKQNVLAASLANTTDGAAAATPTERMHHCFAVFDAIYKVMTNLPFTRLAVQDVLFTSAEENIFLVELRTSMRDGLRRTFRRGAADEEVTKQMYVDAVIETVEQILAGGVVDFKTGELLSADASAQVLAWGAAAFETQECTALAEAGEQATAAQWWQLYERIYGGLLQPPSEAPGVRERRLYFIHHIHRNLSERMHVRLLLSVNRGAAAAAAWEAAQLTVQTQKRQVAEFHSWCAAHMRGRNGEEAGRNATGRHSSPAGSPAEASSSSSMLERQLRQKCWVTGMDLSGNCYKGLYAELEPALAAARKGEAAMPDSSGSRTGCSGAHTTCSITIHAGEKEDPQELHQMVLFAPERWGHLVFTDTANLSAILAAHQGIELCLTSNLLTGGHSHVVDHHLGDLLQLWEALPESRQRCVGGGGGAEGGSSFPCYTATEAVRLAHRQARAMRRCGDLTAVAEPTATADVGSGDAANTYVLPNISFHTDDRGTFGTTLSKELHLASQHPAIGQLCERLTAAANGVTNGDAGAETPFRAAFAQFFWMLERLTVAQVFDLPLPVQLIAAAFCDTYSCVSQAGATYNESLLGVLQGSEAFDWRDWTSFVRLCNSVAASPLEEKAAPTAIPLPSQLSRWEWTWLTKCFDRYYD</sequence>
<feature type="compositionally biased region" description="Low complexity" evidence="4">
    <location>
        <begin position="352"/>
        <end position="366"/>
    </location>
</feature>
<name>A0A836KTF4_9TRYP</name>
<dbReference type="OrthoDB" id="272271at2759"/>
<dbReference type="GO" id="GO:0006154">
    <property type="term" value="P:adenosine catabolic process"/>
    <property type="evidence" value="ECO:0007669"/>
    <property type="project" value="TreeGrafter"/>
</dbReference>
<keyword evidence="6" id="KW-1185">Reference proteome</keyword>
<dbReference type="InterPro" id="IPR006330">
    <property type="entry name" value="Ado/ade_deaminase"/>
</dbReference>
<dbReference type="GeneID" id="92516982"/>
<dbReference type="PANTHER" id="PTHR11409">
    <property type="entry name" value="ADENOSINE DEAMINASE"/>
    <property type="match status" value="1"/>
</dbReference>
<dbReference type="GO" id="GO:0004000">
    <property type="term" value="F:adenosine deaminase activity"/>
    <property type="evidence" value="ECO:0007669"/>
    <property type="project" value="TreeGrafter"/>
</dbReference>
<evidence type="ECO:0000256" key="4">
    <source>
        <dbReference type="SAM" id="MobiDB-lite"/>
    </source>
</evidence>
<organism evidence="5 6">
    <name type="scientific">Leishmania martiniquensis</name>
    <dbReference type="NCBI Taxonomy" id="1580590"/>
    <lineage>
        <taxon>Eukaryota</taxon>
        <taxon>Discoba</taxon>
        <taxon>Euglenozoa</taxon>
        <taxon>Kinetoplastea</taxon>
        <taxon>Metakinetoplastina</taxon>
        <taxon>Trypanosomatida</taxon>
        <taxon>Trypanosomatidae</taxon>
        <taxon>Leishmaniinae</taxon>
        <taxon>Leishmania</taxon>
    </lineage>
</organism>
<dbReference type="Proteomes" id="UP000673552">
    <property type="component" value="Unassembled WGS sequence"/>
</dbReference>
<comment type="similarity">
    <text evidence="1">Belongs to the metallo-dependent hydrolases superfamily. Adenosine and AMP deaminases family.</text>
</comment>
<proteinExistence type="inferred from homology"/>
<dbReference type="PANTHER" id="PTHR11409:SF42">
    <property type="entry name" value="ADENOSINE DEAMINASE-LIKE PROTEIN"/>
    <property type="match status" value="1"/>
</dbReference>
<protein>
    <recommendedName>
        <fullName evidence="7">Adenosine deaminase</fullName>
    </recommendedName>
</protein>
<evidence type="ECO:0008006" key="7">
    <source>
        <dbReference type="Google" id="ProtNLM"/>
    </source>
</evidence>
<keyword evidence="2" id="KW-0862">Zinc</keyword>
<evidence type="ECO:0000256" key="1">
    <source>
        <dbReference type="ARBA" id="ARBA00006676"/>
    </source>
</evidence>
<reference evidence="6" key="2">
    <citation type="journal article" date="2021" name="Sci. Data">
        <title>Chromosome-scale genome sequencing, assembly and annotation of six genomes from subfamily Leishmaniinae.</title>
        <authorList>
            <person name="Almutairi H."/>
            <person name="Urbaniak M.D."/>
            <person name="Bates M.D."/>
            <person name="Jariyapan N."/>
            <person name="Kwakye-Nuako G."/>
            <person name="Thomaz Soccol V."/>
            <person name="Al-Salem W.S."/>
            <person name="Dillon R.J."/>
            <person name="Bates P.A."/>
            <person name="Gatherer D."/>
        </authorList>
    </citation>
    <scope>NUCLEOTIDE SEQUENCE [LARGE SCALE GENOMIC DNA]</scope>
</reference>
<reference evidence="6" key="1">
    <citation type="journal article" date="2021" name="Microbiol. Resour. Announc.">
        <title>LGAAP: Leishmaniinae Genome Assembly and Annotation Pipeline.</title>
        <authorList>
            <person name="Almutairi H."/>
            <person name="Urbaniak M.D."/>
            <person name="Bates M.D."/>
            <person name="Jariyapan N."/>
            <person name="Kwakye-Nuako G."/>
            <person name="Thomaz-Soccol V."/>
            <person name="Al-Salem W.S."/>
            <person name="Dillon R.J."/>
            <person name="Bates P.A."/>
            <person name="Gatherer D."/>
        </authorList>
    </citation>
    <scope>NUCLEOTIDE SEQUENCE [LARGE SCALE GENOMIC DNA]</scope>
</reference>
<evidence type="ECO:0000256" key="2">
    <source>
        <dbReference type="ARBA" id="ARBA00022833"/>
    </source>
</evidence>
<feature type="region of interest" description="Disordered" evidence="4">
    <location>
        <begin position="338"/>
        <end position="367"/>
    </location>
</feature>
<evidence type="ECO:0000313" key="5">
    <source>
        <dbReference type="EMBL" id="KAG5485002.1"/>
    </source>
</evidence>
<gene>
    <name evidence="5" type="ORF">LSCM1_07082</name>
</gene>
<dbReference type="Gene3D" id="3.20.20.140">
    <property type="entry name" value="Metal-dependent hydrolases"/>
    <property type="match status" value="1"/>
</dbReference>
<evidence type="ECO:0000256" key="3">
    <source>
        <dbReference type="ARBA" id="ARBA00023080"/>
    </source>
</evidence>